<protein>
    <submittedName>
        <fullName evidence="8">Na+/H+ antiporter</fullName>
    </submittedName>
</protein>
<evidence type="ECO:0000259" key="7">
    <source>
        <dbReference type="Pfam" id="PF03553"/>
    </source>
</evidence>
<comment type="subcellular location">
    <subcellularLocation>
        <location evidence="1">Cell membrane</location>
        <topology evidence="1">Multi-pass membrane protein</topology>
    </subcellularLocation>
</comment>
<feature type="transmembrane region" description="Helical" evidence="6">
    <location>
        <begin position="382"/>
        <end position="407"/>
    </location>
</feature>
<evidence type="ECO:0000256" key="1">
    <source>
        <dbReference type="ARBA" id="ARBA00004651"/>
    </source>
</evidence>
<sequence length="458" mass="49528">MLEPTYLSLLPSLLAISLALYSKNVILSLFSGVVLGVLFLNDFGIIDSLMAIFILFSTLMQEAWILKTLAFVILAGAIMALIEKSGGVGGFVNFVQNKHSLVKSERSALMLSYILGVLIFIETSITALVSGAVGKPLCDKYKIPHEKLAFVCDSTSAPIGSLIVLNGYGALLLGLISTQISLGYIEKNATEMLISALKYNFYAMFALIMTFLFIYFGFNIGPMKNAIYSSHSKVKLNENIKSMYLMLLPILMMVALVFVFLYITGNGEILKGNGSSAIFYTMSTTTLFTLFYYVLTKTMSLKTWTKTAYSGAKSFIPVAFILVFAFAMGNTTGELKTGIYLSSLANDNVSVYFLCAIIFLLSSVISFSTGTSWGTFSIMVPIAVPMAVGMDASVSLAIGAVISGGIFGDHCSPISDTTIISSMASDCEVIDHVKTQLPYALISGSLAFIMFIVFALLR</sequence>
<dbReference type="PANTHER" id="PTHR43478">
    <property type="entry name" value="NA+/H+ ANTIPORTER-RELATED"/>
    <property type="match status" value="1"/>
</dbReference>
<dbReference type="AlphaFoldDB" id="A0A1W1C7I5"/>
<accession>A0A1W1C7I5</accession>
<keyword evidence="5 6" id="KW-0472">Membrane</keyword>
<dbReference type="EMBL" id="FPHF01000061">
    <property type="protein sequence ID" value="SFV61715.1"/>
    <property type="molecule type" value="Genomic_DNA"/>
</dbReference>
<dbReference type="Pfam" id="PF03553">
    <property type="entry name" value="Na_H_antiporter"/>
    <property type="match status" value="1"/>
</dbReference>
<dbReference type="GO" id="GO:0005886">
    <property type="term" value="C:plasma membrane"/>
    <property type="evidence" value="ECO:0007669"/>
    <property type="project" value="UniProtKB-SubCell"/>
</dbReference>
<keyword evidence="4 6" id="KW-1133">Transmembrane helix</keyword>
<feature type="transmembrane region" description="Helical" evidence="6">
    <location>
        <begin position="63"/>
        <end position="82"/>
    </location>
</feature>
<evidence type="ECO:0000256" key="3">
    <source>
        <dbReference type="ARBA" id="ARBA00022692"/>
    </source>
</evidence>
<feature type="transmembrane region" description="Helical" evidence="6">
    <location>
        <begin position="155"/>
        <end position="181"/>
    </location>
</feature>
<feature type="transmembrane region" description="Helical" evidence="6">
    <location>
        <begin position="349"/>
        <end position="370"/>
    </location>
</feature>
<feature type="transmembrane region" description="Helical" evidence="6">
    <location>
        <begin position="32"/>
        <end position="56"/>
    </location>
</feature>
<organism evidence="8">
    <name type="scientific">hydrothermal vent metagenome</name>
    <dbReference type="NCBI Taxonomy" id="652676"/>
    <lineage>
        <taxon>unclassified sequences</taxon>
        <taxon>metagenomes</taxon>
        <taxon>ecological metagenomes</taxon>
    </lineage>
</organism>
<keyword evidence="2" id="KW-1003">Cell membrane</keyword>
<dbReference type="PANTHER" id="PTHR43478:SF1">
    <property type="entry name" value="NA+_H+ ANTIPORTER NHAC-LIKE C-TERMINAL DOMAIN-CONTAINING PROTEIN"/>
    <property type="match status" value="1"/>
</dbReference>
<evidence type="ECO:0000313" key="8">
    <source>
        <dbReference type="EMBL" id="SFV61715.1"/>
    </source>
</evidence>
<proteinExistence type="predicted"/>
<feature type="transmembrane region" description="Helical" evidence="6">
    <location>
        <begin position="110"/>
        <end position="134"/>
    </location>
</feature>
<dbReference type="InterPro" id="IPR018461">
    <property type="entry name" value="Na/H_Antiport_NhaC-like_C"/>
</dbReference>
<name>A0A1W1C7I5_9ZZZZ</name>
<keyword evidence="3 6" id="KW-0812">Transmembrane</keyword>
<feature type="domain" description="Na+/H+ antiporter NhaC-like C-terminal" evidence="7">
    <location>
        <begin position="171"/>
        <end position="455"/>
    </location>
</feature>
<evidence type="ECO:0000256" key="2">
    <source>
        <dbReference type="ARBA" id="ARBA00022475"/>
    </source>
</evidence>
<feature type="transmembrane region" description="Helical" evidence="6">
    <location>
        <begin position="439"/>
        <end position="457"/>
    </location>
</feature>
<evidence type="ECO:0000256" key="6">
    <source>
        <dbReference type="SAM" id="Phobius"/>
    </source>
</evidence>
<feature type="transmembrane region" description="Helical" evidence="6">
    <location>
        <begin position="201"/>
        <end position="221"/>
    </location>
</feature>
<evidence type="ECO:0000256" key="5">
    <source>
        <dbReference type="ARBA" id="ARBA00023136"/>
    </source>
</evidence>
<feature type="transmembrane region" description="Helical" evidence="6">
    <location>
        <begin position="277"/>
        <end position="295"/>
    </location>
</feature>
<feature type="transmembrane region" description="Helical" evidence="6">
    <location>
        <begin position="242"/>
        <end position="265"/>
    </location>
</feature>
<evidence type="ECO:0000256" key="4">
    <source>
        <dbReference type="ARBA" id="ARBA00022989"/>
    </source>
</evidence>
<feature type="transmembrane region" description="Helical" evidence="6">
    <location>
        <begin position="307"/>
        <end position="329"/>
    </location>
</feature>
<gene>
    <name evidence="8" type="ORF">MNB_SM-4-45</name>
</gene>
<reference evidence="8" key="1">
    <citation type="submission" date="2016-10" db="EMBL/GenBank/DDBJ databases">
        <authorList>
            <person name="de Groot N.N."/>
        </authorList>
    </citation>
    <scope>NUCLEOTIDE SEQUENCE</scope>
</reference>